<keyword evidence="4" id="KW-0418">Kinase</keyword>
<evidence type="ECO:0000259" key="6">
    <source>
        <dbReference type="PROSITE" id="PS51285"/>
    </source>
</evidence>
<keyword evidence="5" id="KW-0067">ATP-binding</keyword>
<dbReference type="Proteomes" id="UP000784294">
    <property type="component" value="Unassembled WGS sequence"/>
</dbReference>
<reference evidence="7" key="1">
    <citation type="submission" date="2018-11" db="EMBL/GenBank/DDBJ databases">
        <authorList>
            <consortium name="Pathogen Informatics"/>
        </authorList>
    </citation>
    <scope>NUCLEOTIDE SEQUENCE</scope>
</reference>
<comment type="caution">
    <text evidence="7">The sequence shown here is derived from an EMBL/GenBank/DDBJ whole genome shotgun (WGS) entry which is preliminary data.</text>
</comment>
<dbReference type="InterPro" id="IPR000961">
    <property type="entry name" value="AGC-kinase_C"/>
</dbReference>
<keyword evidence="8" id="KW-1185">Reference proteome</keyword>
<dbReference type="GO" id="GO:0004674">
    <property type="term" value="F:protein serine/threonine kinase activity"/>
    <property type="evidence" value="ECO:0007669"/>
    <property type="project" value="UniProtKB-KW"/>
</dbReference>
<evidence type="ECO:0000256" key="5">
    <source>
        <dbReference type="ARBA" id="ARBA00022840"/>
    </source>
</evidence>
<dbReference type="AlphaFoldDB" id="A0A3S5C590"/>
<dbReference type="PANTHER" id="PTHR24351">
    <property type="entry name" value="RIBOSOMAL PROTEIN S6 KINASE"/>
    <property type="match status" value="1"/>
</dbReference>
<evidence type="ECO:0000256" key="4">
    <source>
        <dbReference type="ARBA" id="ARBA00022777"/>
    </source>
</evidence>
<keyword evidence="3" id="KW-0547">Nucleotide-binding</keyword>
<evidence type="ECO:0000313" key="8">
    <source>
        <dbReference type="Proteomes" id="UP000784294"/>
    </source>
</evidence>
<keyword evidence="1" id="KW-0723">Serine/threonine-protein kinase</keyword>
<dbReference type="SUPFAM" id="SSF56112">
    <property type="entry name" value="Protein kinase-like (PK-like)"/>
    <property type="match status" value="1"/>
</dbReference>
<gene>
    <name evidence="7" type="ORF">PXEA_LOCUS29668</name>
</gene>
<evidence type="ECO:0000256" key="3">
    <source>
        <dbReference type="ARBA" id="ARBA00022741"/>
    </source>
</evidence>
<dbReference type="PROSITE" id="PS51285">
    <property type="entry name" value="AGC_KINASE_CTER"/>
    <property type="match status" value="1"/>
</dbReference>
<dbReference type="InterPro" id="IPR011009">
    <property type="entry name" value="Kinase-like_dom_sf"/>
</dbReference>
<dbReference type="OrthoDB" id="63267at2759"/>
<dbReference type="GO" id="GO:0005524">
    <property type="term" value="F:ATP binding"/>
    <property type="evidence" value="ECO:0007669"/>
    <property type="project" value="UniProtKB-KW"/>
</dbReference>
<feature type="domain" description="AGC-kinase C-terminal" evidence="6">
    <location>
        <begin position="34"/>
        <end position="104"/>
    </location>
</feature>
<evidence type="ECO:0000313" key="7">
    <source>
        <dbReference type="EMBL" id="VEL36228.1"/>
    </source>
</evidence>
<organism evidence="7 8">
    <name type="scientific">Protopolystoma xenopodis</name>
    <dbReference type="NCBI Taxonomy" id="117903"/>
    <lineage>
        <taxon>Eukaryota</taxon>
        <taxon>Metazoa</taxon>
        <taxon>Spiralia</taxon>
        <taxon>Lophotrochozoa</taxon>
        <taxon>Platyhelminthes</taxon>
        <taxon>Monogenea</taxon>
        <taxon>Polyopisthocotylea</taxon>
        <taxon>Polystomatidea</taxon>
        <taxon>Polystomatidae</taxon>
        <taxon>Protopolystoma</taxon>
    </lineage>
</organism>
<accession>A0A3S5C590</accession>
<name>A0A3S5C590_9PLAT</name>
<dbReference type="Gene3D" id="1.10.510.10">
    <property type="entry name" value="Transferase(Phosphotransferase) domain 1"/>
    <property type="match status" value="1"/>
</dbReference>
<proteinExistence type="predicted"/>
<dbReference type="EMBL" id="CAAALY010251712">
    <property type="protein sequence ID" value="VEL36228.1"/>
    <property type="molecule type" value="Genomic_DNA"/>
</dbReference>
<keyword evidence="2" id="KW-0808">Transferase</keyword>
<sequence>MHISIFQLLTKDPKLRLGSTEEHEKGIRDHAFFRRLDWEKIEARSLQPPYRPKIVCTYFLLERRMEVREEENSRLTSPKDDGSCLTLKPCQGWYSPRDMLPHFE</sequence>
<evidence type="ECO:0000256" key="2">
    <source>
        <dbReference type="ARBA" id="ARBA00022679"/>
    </source>
</evidence>
<evidence type="ECO:0000256" key="1">
    <source>
        <dbReference type="ARBA" id="ARBA00022527"/>
    </source>
</evidence>
<protein>
    <recommendedName>
        <fullName evidence="6">AGC-kinase C-terminal domain-containing protein</fullName>
    </recommendedName>
</protein>